<dbReference type="InterPro" id="IPR038120">
    <property type="entry name" value="Rpb1_funnel_sf"/>
</dbReference>
<feature type="region of interest" description="Disordered" evidence="17">
    <location>
        <begin position="1408"/>
        <end position="1462"/>
    </location>
</feature>
<dbReference type="InterPro" id="IPR042102">
    <property type="entry name" value="RNA_pol_Rpb1_3_sf"/>
</dbReference>
<dbReference type="Gene3D" id="4.10.860.120">
    <property type="entry name" value="RNA polymerase II, clamp domain"/>
    <property type="match status" value="1"/>
</dbReference>
<keyword evidence="14" id="KW-0539">Nucleus</keyword>
<comment type="catalytic activity">
    <reaction evidence="15">
        <text>RNA(n) + a ribonucleoside 5'-triphosphate = RNA(n+1) + diphosphate</text>
        <dbReference type="Rhea" id="RHEA:21248"/>
        <dbReference type="Rhea" id="RHEA-COMP:14527"/>
        <dbReference type="Rhea" id="RHEA-COMP:17342"/>
        <dbReference type="ChEBI" id="CHEBI:33019"/>
        <dbReference type="ChEBI" id="CHEBI:61557"/>
        <dbReference type="ChEBI" id="CHEBI:140395"/>
        <dbReference type="EC" id="2.7.7.6"/>
    </reaction>
</comment>
<organism evidence="19 20">
    <name type="scientific">Coccomyxa subellipsoidea (strain C-169)</name>
    <name type="common">Green microalga</name>
    <dbReference type="NCBI Taxonomy" id="574566"/>
    <lineage>
        <taxon>Eukaryota</taxon>
        <taxon>Viridiplantae</taxon>
        <taxon>Chlorophyta</taxon>
        <taxon>core chlorophytes</taxon>
        <taxon>Trebouxiophyceae</taxon>
        <taxon>Trebouxiophyceae incertae sedis</taxon>
        <taxon>Coccomyxaceae</taxon>
        <taxon>Coccomyxa</taxon>
        <taxon>Coccomyxa subellipsoidea</taxon>
    </lineage>
</organism>
<dbReference type="OrthoDB" id="270392at2759"/>
<comment type="subcellular location">
    <subcellularLocation>
        <location evidence="1">Nucleus</location>
    </subcellularLocation>
</comment>
<evidence type="ECO:0000256" key="13">
    <source>
        <dbReference type="ARBA" id="ARBA00023163"/>
    </source>
</evidence>
<dbReference type="GO" id="GO:0046872">
    <property type="term" value="F:metal ion binding"/>
    <property type="evidence" value="ECO:0007669"/>
    <property type="project" value="UniProtKB-KW"/>
</dbReference>
<keyword evidence="5" id="KW-0934">Plastid</keyword>
<protein>
    <recommendedName>
        <fullName evidence="15">DNA-directed RNA polymerase subunit</fullName>
        <ecNumber evidence="15">2.7.7.6</ecNumber>
    </recommendedName>
</protein>
<keyword evidence="11" id="KW-0460">Magnesium</keyword>
<dbReference type="Pfam" id="PF05001">
    <property type="entry name" value="RNA_pol_Rpb1_R"/>
    <property type="match status" value="3"/>
</dbReference>
<evidence type="ECO:0000256" key="5">
    <source>
        <dbReference type="ARBA" id="ARBA00022640"/>
    </source>
</evidence>
<dbReference type="Pfam" id="PF04990">
    <property type="entry name" value="RNA_pol_Rpb1_7"/>
    <property type="match status" value="1"/>
</dbReference>
<dbReference type="InterPro" id="IPR007080">
    <property type="entry name" value="RNA_pol_Rpb1_1"/>
</dbReference>
<keyword evidence="10" id="KW-0862">Zinc</keyword>
<evidence type="ECO:0000256" key="6">
    <source>
        <dbReference type="ARBA" id="ARBA00022679"/>
    </source>
</evidence>
<reference evidence="19 20" key="1">
    <citation type="journal article" date="2012" name="Genome Biol.">
        <title>The genome of the polar eukaryotic microalga coccomyxa subellipsoidea reveals traits of cold adaptation.</title>
        <authorList>
            <person name="Blanc G."/>
            <person name="Agarkova I."/>
            <person name="Grimwood J."/>
            <person name="Kuo A."/>
            <person name="Brueggeman A."/>
            <person name="Dunigan D."/>
            <person name="Gurnon J."/>
            <person name="Ladunga I."/>
            <person name="Lindquist E."/>
            <person name="Lucas S."/>
            <person name="Pangilinan J."/>
            <person name="Proschold T."/>
            <person name="Salamov A."/>
            <person name="Schmutz J."/>
            <person name="Weeks D."/>
            <person name="Yamada T."/>
            <person name="Claverie J.M."/>
            <person name="Grigoriev I."/>
            <person name="Van Etten J."/>
            <person name="Lomsadze A."/>
            <person name="Borodovsky M."/>
        </authorList>
    </citation>
    <scope>NUCLEOTIDE SEQUENCE [LARGE SCALE GENOMIC DNA]</scope>
    <source>
        <strain evidence="19 20">C-169</strain>
    </source>
</reference>
<dbReference type="Pfam" id="PF00623">
    <property type="entry name" value="RNA_pol_Rpb1_2"/>
    <property type="match status" value="1"/>
</dbReference>
<evidence type="ECO:0000313" key="19">
    <source>
        <dbReference type="EMBL" id="EIE27228.1"/>
    </source>
</evidence>
<evidence type="ECO:0000256" key="12">
    <source>
        <dbReference type="ARBA" id="ARBA00023125"/>
    </source>
</evidence>
<dbReference type="FunFam" id="3.30.1360.140:FF:000001">
    <property type="entry name" value="DNA-directed RNA polymerase subunit"/>
    <property type="match status" value="1"/>
</dbReference>
<dbReference type="Gene3D" id="1.10.150.390">
    <property type="match status" value="1"/>
</dbReference>
<dbReference type="FunFam" id="1.10.274.100:FF:000001">
    <property type="entry name" value="DNA-directed RNA polymerase subunit"/>
    <property type="match status" value="1"/>
</dbReference>
<evidence type="ECO:0000256" key="8">
    <source>
        <dbReference type="ARBA" id="ARBA00022723"/>
    </source>
</evidence>
<comment type="similarity">
    <text evidence="2">Belongs to the RNA polymerase beta' chain family. RpoC1 subfamily.</text>
</comment>
<dbReference type="Proteomes" id="UP000007264">
    <property type="component" value="Unassembled WGS sequence"/>
</dbReference>
<dbReference type="EC" id="2.7.7.6" evidence="15"/>
<dbReference type="InterPro" id="IPR000722">
    <property type="entry name" value="RNA_pol_asu"/>
</dbReference>
<dbReference type="eggNOG" id="KOG0260">
    <property type="taxonomic scope" value="Eukaryota"/>
</dbReference>
<proteinExistence type="inferred from homology"/>
<evidence type="ECO:0000313" key="20">
    <source>
        <dbReference type="Proteomes" id="UP000007264"/>
    </source>
</evidence>
<dbReference type="Gene3D" id="1.10.132.30">
    <property type="match status" value="1"/>
</dbReference>
<dbReference type="RefSeq" id="XP_005651772.1">
    <property type="nucleotide sequence ID" value="XM_005651715.1"/>
</dbReference>
<keyword evidence="12" id="KW-0238">DNA-binding</keyword>
<dbReference type="Pfam" id="PF04983">
    <property type="entry name" value="RNA_pol_Rpb1_3"/>
    <property type="match status" value="1"/>
</dbReference>
<dbReference type="Gene3D" id="3.30.1360.140">
    <property type="match status" value="1"/>
</dbReference>
<evidence type="ECO:0000256" key="16">
    <source>
        <dbReference type="SAM" id="Coils"/>
    </source>
</evidence>
<evidence type="ECO:0000256" key="9">
    <source>
        <dbReference type="ARBA" id="ARBA00022737"/>
    </source>
</evidence>
<dbReference type="CDD" id="cd02584">
    <property type="entry name" value="RNAP_II_Rpb1_C"/>
    <property type="match status" value="1"/>
</dbReference>
<evidence type="ECO:0000256" key="7">
    <source>
        <dbReference type="ARBA" id="ARBA00022695"/>
    </source>
</evidence>
<comment type="caution">
    <text evidence="19">The sequence shown here is derived from an EMBL/GenBank/DDBJ whole genome shotgun (WGS) entry which is preliminary data.</text>
</comment>
<evidence type="ECO:0000256" key="17">
    <source>
        <dbReference type="SAM" id="MobiDB-lite"/>
    </source>
</evidence>
<keyword evidence="16" id="KW-0175">Coiled coil</keyword>
<keyword evidence="13 15" id="KW-0804">Transcription</keyword>
<keyword evidence="20" id="KW-1185">Reference proteome</keyword>
<dbReference type="InterPro" id="IPR007066">
    <property type="entry name" value="RNA_pol_Rpb1_3"/>
</dbReference>
<dbReference type="Pfam" id="PF04998">
    <property type="entry name" value="RNA_pol_Rpb1_5"/>
    <property type="match status" value="1"/>
</dbReference>
<dbReference type="GO" id="GO:0006366">
    <property type="term" value="P:transcription by RNA polymerase II"/>
    <property type="evidence" value="ECO:0007669"/>
    <property type="project" value="InterPro"/>
</dbReference>
<feature type="compositionally biased region" description="Low complexity" evidence="17">
    <location>
        <begin position="1422"/>
        <end position="1462"/>
    </location>
</feature>
<dbReference type="InterPro" id="IPR038593">
    <property type="entry name" value="RNA_pol_Rpb1_7_sf"/>
</dbReference>
<dbReference type="PANTHER" id="PTHR19376:SF37">
    <property type="entry name" value="DNA-DIRECTED RNA POLYMERASE II SUBUNIT RPB1"/>
    <property type="match status" value="1"/>
</dbReference>
<dbReference type="InterPro" id="IPR007075">
    <property type="entry name" value="RNA_pol_Rpb1_6"/>
</dbReference>
<evidence type="ECO:0000256" key="3">
    <source>
        <dbReference type="ARBA" id="ARBA00022478"/>
    </source>
</evidence>
<dbReference type="KEGG" id="csl:COCSUDRAFT_26599"/>
<dbReference type="Pfam" id="PF05000">
    <property type="entry name" value="RNA_pol_Rpb1_4"/>
    <property type="match status" value="1"/>
</dbReference>
<dbReference type="FunFam" id="1.10.132.30:FF:000001">
    <property type="entry name" value="DNA-directed RNA polymerase subunit"/>
    <property type="match status" value="1"/>
</dbReference>
<evidence type="ECO:0000256" key="15">
    <source>
        <dbReference type="RuleBase" id="RU004279"/>
    </source>
</evidence>
<dbReference type="InterPro" id="IPR006592">
    <property type="entry name" value="RNA_pol_N"/>
</dbReference>
<keyword evidence="9" id="KW-0677">Repeat</keyword>
<evidence type="ECO:0000256" key="2">
    <source>
        <dbReference type="ARBA" id="ARBA00007207"/>
    </source>
</evidence>
<keyword evidence="3 15" id="KW-0240">DNA-directed RNA polymerase</keyword>
<feature type="domain" description="RNA polymerase N-terminal" evidence="18">
    <location>
        <begin position="162"/>
        <end position="469"/>
    </location>
</feature>
<dbReference type="FunFam" id="3.30.1490.180:FF:000001">
    <property type="entry name" value="DNA-directed RNA polymerase subunit"/>
    <property type="match status" value="1"/>
</dbReference>
<dbReference type="InterPro" id="IPR007073">
    <property type="entry name" value="RNA_pol_Rpb1_7"/>
</dbReference>
<dbReference type="STRING" id="574566.I0Z9A9"/>
<dbReference type="Gene3D" id="6.10.250.2940">
    <property type="match status" value="1"/>
</dbReference>
<evidence type="ECO:0000256" key="1">
    <source>
        <dbReference type="ARBA" id="ARBA00004123"/>
    </source>
</evidence>
<comment type="function">
    <text evidence="15">DNA-dependent RNA polymerase catalyzes the transcription of DNA into RNA using the four ribonucleoside triphosphates as substrates.</text>
</comment>
<keyword evidence="8" id="KW-0479">Metal-binding</keyword>
<dbReference type="GO" id="GO:0005665">
    <property type="term" value="C:RNA polymerase II, core complex"/>
    <property type="evidence" value="ECO:0007669"/>
    <property type="project" value="TreeGrafter"/>
</dbReference>
<dbReference type="FunFam" id="2.40.40.20:FF:000019">
    <property type="entry name" value="DNA-directed RNA polymerase II subunit RPB1"/>
    <property type="match status" value="1"/>
</dbReference>
<keyword evidence="6 15" id="KW-0808">Transferase</keyword>
<dbReference type="PROSITE" id="PS00115">
    <property type="entry name" value="RNA_POL_II_REPEAT"/>
    <property type="match status" value="2"/>
</dbReference>
<feature type="coiled-coil region" evidence="16">
    <location>
        <begin position="864"/>
        <end position="891"/>
    </location>
</feature>
<dbReference type="EMBL" id="AGSI01000001">
    <property type="protein sequence ID" value="EIE27228.1"/>
    <property type="molecule type" value="Genomic_DNA"/>
</dbReference>
<evidence type="ECO:0000256" key="11">
    <source>
        <dbReference type="ARBA" id="ARBA00022842"/>
    </source>
</evidence>
<name>I0Z9A9_COCSC</name>
<accession>I0Z9A9</accession>
<dbReference type="Gene3D" id="6.20.50.80">
    <property type="match status" value="1"/>
</dbReference>
<feature type="coiled-coil region" evidence="16">
    <location>
        <begin position="614"/>
        <end position="641"/>
    </location>
</feature>
<evidence type="ECO:0000256" key="10">
    <source>
        <dbReference type="ARBA" id="ARBA00022833"/>
    </source>
</evidence>
<dbReference type="InterPro" id="IPR044893">
    <property type="entry name" value="RNA_pol_Rpb1_clamp_domain"/>
</dbReference>
<dbReference type="InterPro" id="IPR007083">
    <property type="entry name" value="RNA_pol_Rpb1_4"/>
</dbReference>
<dbReference type="FunFam" id="1.10.150.390:FF:000001">
    <property type="entry name" value="DNA-directed RNA polymerase subunit"/>
    <property type="match status" value="1"/>
</dbReference>
<dbReference type="GO" id="GO:0003677">
    <property type="term" value="F:DNA binding"/>
    <property type="evidence" value="ECO:0007669"/>
    <property type="project" value="UniProtKB-KW"/>
</dbReference>
<dbReference type="Gene3D" id="2.40.40.20">
    <property type="match status" value="1"/>
</dbReference>
<dbReference type="InterPro" id="IPR000684">
    <property type="entry name" value="RNA_pol_II_repeat_euk"/>
</dbReference>
<dbReference type="Pfam" id="PF04997">
    <property type="entry name" value="RNA_pol_Rpb1_1"/>
    <property type="match status" value="1"/>
</dbReference>
<dbReference type="SUPFAM" id="SSF64484">
    <property type="entry name" value="beta and beta-prime subunits of DNA dependent RNA-polymerase"/>
    <property type="match status" value="1"/>
</dbReference>
<keyword evidence="7 15" id="KW-0548">Nucleotidyltransferase</keyword>
<dbReference type="Gene3D" id="3.30.1490.180">
    <property type="entry name" value="RNA polymerase ii"/>
    <property type="match status" value="1"/>
</dbReference>
<dbReference type="SMART" id="SM00663">
    <property type="entry name" value="RPOLA_N"/>
    <property type="match status" value="1"/>
</dbReference>
<dbReference type="Gene3D" id="1.10.274.100">
    <property type="entry name" value="RNA polymerase Rpb1, domain 3"/>
    <property type="match status" value="1"/>
</dbReference>
<evidence type="ECO:0000256" key="14">
    <source>
        <dbReference type="ARBA" id="ARBA00023242"/>
    </source>
</evidence>
<gene>
    <name evidence="19" type="ORF">COCSUDRAFT_26599</name>
</gene>
<dbReference type="CDD" id="cd02733">
    <property type="entry name" value="RNAP_II_RPB1_N"/>
    <property type="match status" value="1"/>
</dbReference>
<dbReference type="Pfam" id="PF04992">
    <property type="entry name" value="RNA_pol_Rpb1_6"/>
    <property type="match status" value="1"/>
</dbReference>
<dbReference type="InterPro" id="IPR007081">
    <property type="entry name" value="RNA_pol_Rpb1_5"/>
</dbReference>
<evidence type="ECO:0000259" key="18">
    <source>
        <dbReference type="SMART" id="SM00663"/>
    </source>
</evidence>
<sequence length="1566" mass="175382">MDRAIKCTTDGANQQDSPGYFGHIELAKPVFHIGWTKELMRVLRCVSYHSSKLLVDKDDPKFKQVMRIKNGEARSRALVAVCGSKRFDEETGAPQPAYKFEGLLRIMAERIFSSADDEDIDMGAEVERRQEITAEKAHEILKRISDEDCIALGYNPKYARPDWLVMTVFPVPPPPVRPSVMMDSSARQVPDDLTHKLAEIIRHNNTLRKAEENGAPQHIIRQYVEVLQHDVATYIDNTKPGIPVSQQRSGRAIKSISQRLKGKEGRVRGNLMGKRVDFSARTVISGDPNISIDELGVPWSIALNLTYPETVTPHNYKWLQQLVENGPHPPAGQTGAKYIIREDGQRLDLRFLRKDSDRHLEFGYKVERHLVNGDYVLFNRQPSLHKMSMMGHKVRILPYSTFRLNLSVTSPYNADFDGDEMNMHVPQTPETRTETREIMMVPRNIVSPQANKPVIGIVQDTLLGCRLMTKRDTFIEKDLFMNILMWLEDWDGKIPMPAILKPKPLWTGKQVYNLFMPRVNIRRQSAWYKDNEPLDFSPSDSQVLIQNGELLTGTLCKKTLGASAGSLIHVIWMEEGPEAARAFLSQSQYTTNHWLLQHGFSIGIGDTVADAKTMNIISETIAEAKEKVKLLTEKLQNRDLEARPGMTMMESFEQQVNQVLNTARDDAGKLAQSSLDDTNNVVRMVTAGSKGSFINISQMIACVGQQNVEGKRIPFGFQRRTLPHFTKDDLGPESRGFVENSYLRGLTPQELFFHAMGGREGLIDTAVKTSSTGYIQRRLVKAMEDLMIKYDGTVRTANGSVVQFLYGEDGMDGTAIESQKLEHLRMTEEKFRNKFYLDVSPGRGTPDWLDPETAEQLRHSVEARQLLDAEYEQLETDLKTLRTEVMRTGDAGVQLPVNFKRLIWNAQQMFHCHPHRPGSSGLNPVEVVMRVRELQQKLIVVDGPDELSQEAQRNATLLFLSFLRATFASKRVIRDYKFNREAFDWILGEIETRFHAALAYPGEMIGTVAAQSIGEPTTQMTLNTFHFAGVSAKNVTLGVPRLTEIINIAKNIKTPSLTVFLLGEASRDREAAKQVQCSLEYTTLRKVTGATEIYYDPDPTTTVIDEDREFVENYFEMPDEDMDVNRMSPWLLRIELNRDMMVDKKLSMSDIAERINSEFEDELTCIFNDDNAPKLILRIRVLNDEGGKEAEAQSETDDVFLRKIEATMLSQVALQGIPDIHKVSLRESKRIVPSSDAPDGYTNDSEWVLDTEGVNLSEVMCHPDVDYRRTISNHLVEIIEVLGIEAARNALLKEMRGVIEFDGSYVNYRHLAALVDSMTSRGHFMAITRHGINRQENGPLAQCSFEETVDILFRAAAFSEKDHMTGVSENIMLGQLAPLGTGSFGLMLDESKLADAIELEFDALGRTPGMMTPGRMTPSRIASPGYSPTSPGYSPTSPGYSPTSPAYSPTSPGYSPTSPAYSPTSPGVYAADNLIACVCHRLFAHIAGIQPNVSGLLANKPGLLAHIAGLLSHEPSIFTHKPRLLPDEPGLLSDEPGILTDEPGLLAHKSGVLANLAGIQPNQPLL</sequence>
<dbReference type="PANTHER" id="PTHR19376">
    <property type="entry name" value="DNA-DIRECTED RNA POLYMERASE"/>
    <property type="match status" value="1"/>
</dbReference>
<dbReference type="GO" id="GO:0003899">
    <property type="term" value="F:DNA-directed RNA polymerase activity"/>
    <property type="evidence" value="ECO:0007669"/>
    <property type="project" value="UniProtKB-EC"/>
</dbReference>
<dbReference type="GeneID" id="17045243"/>
<dbReference type="InterPro" id="IPR045867">
    <property type="entry name" value="DNA-dir_RpoC_beta_prime"/>
</dbReference>
<keyword evidence="4" id="KW-0597">Phosphoprotein</keyword>
<evidence type="ECO:0000256" key="4">
    <source>
        <dbReference type="ARBA" id="ARBA00022553"/>
    </source>
</evidence>
<dbReference type="NCBIfam" id="NF006336">
    <property type="entry name" value="PRK08566.1"/>
    <property type="match status" value="1"/>
</dbReference>